<accession>A0AAV0UYB1</accession>
<evidence type="ECO:0000313" key="4">
    <source>
        <dbReference type="Proteomes" id="UP001162031"/>
    </source>
</evidence>
<keyword evidence="2" id="KW-0732">Signal</keyword>
<feature type="chain" id="PRO_5043538747" description="RxLR effector candidate protein" evidence="2">
    <location>
        <begin position="25"/>
        <end position="184"/>
    </location>
</feature>
<organism evidence="3 4">
    <name type="scientific">Hyaloperonospora brassicae</name>
    <name type="common">Brassica downy mildew</name>
    <name type="synonym">Peronospora brassicae</name>
    <dbReference type="NCBI Taxonomy" id="162125"/>
    <lineage>
        <taxon>Eukaryota</taxon>
        <taxon>Sar</taxon>
        <taxon>Stramenopiles</taxon>
        <taxon>Oomycota</taxon>
        <taxon>Peronosporomycetes</taxon>
        <taxon>Peronosporales</taxon>
        <taxon>Peronosporaceae</taxon>
        <taxon>Hyaloperonospora</taxon>
    </lineage>
</organism>
<keyword evidence="4" id="KW-1185">Reference proteome</keyword>
<evidence type="ECO:0000313" key="3">
    <source>
        <dbReference type="EMBL" id="CAI5740361.1"/>
    </source>
</evidence>
<sequence length="184" mass="20236">MKLMNLIALSVGASLFVAADLAWASDASPEKLDFESIGDMESGRGPAEERMEHVDPGSIGIFSDFIRTWPKIESADTRIGKLAEKLSGHVALPAASVEHHQGGDAMVKRSTSIRRRQPPTLLTNGNMKRTDETIADAPTKADDPETAAANLHARRPAKEEDEGLLESFFVEEKEKWERRLLSNK</sequence>
<dbReference type="AlphaFoldDB" id="A0AAV0UYB1"/>
<reference evidence="3" key="1">
    <citation type="submission" date="2022-12" db="EMBL/GenBank/DDBJ databases">
        <authorList>
            <person name="Webb A."/>
        </authorList>
    </citation>
    <scope>NUCLEOTIDE SEQUENCE</scope>
    <source>
        <strain evidence="3">Hp1</strain>
    </source>
</reference>
<comment type="caution">
    <text evidence="3">The sequence shown here is derived from an EMBL/GenBank/DDBJ whole genome shotgun (WGS) entry which is preliminary data.</text>
</comment>
<feature type="signal peptide" evidence="2">
    <location>
        <begin position="1"/>
        <end position="24"/>
    </location>
</feature>
<dbReference type="EMBL" id="CANTFL010001445">
    <property type="protein sequence ID" value="CAI5740361.1"/>
    <property type="molecule type" value="Genomic_DNA"/>
</dbReference>
<gene>
    <name evidence="3" type="ORF">HBR001_LOCUS8127</name>
</gene>
<evidence type="ECO:0000256" key="2">
    <source>
        <dbReference type="SAM" id="SignalP"/>
    </source>
</evidence>
<protein>
    <recommendedName>
        <fullName evidence="5">RxLR effector candidate protein</fullName>
    </recommendedName>
</protein>
<evidence type="ECO:0008006" key="5">
    <source>
        <dbReference type="Google" id="ProtNLM"/>
    </source>
</evidence>
<evidence type="ECO:0000256" key="1">
    <source>
        <dbReference type="SAM" id="MobiDB-lite"/>
    </source>
</evidence>
<dbReference type="Proteomes" id="UP001162031">
    <property type="component" value="Unassembled WGS sequence"/>
</dbReference>
<feature type="region of interest" description="Disordered" evidence="1">
    <location>
        <begin position="131"/>
        <end position="163"/>
    </location>
</feature>
<name>A0AAV0UYB1_HYABA</name>
<proteinExistence type="predicted"/>